<dbReference type="KEGG" id="oni:Osc7112_3747"/>
<dbReference type="HOGENOM" id="CLU_013584_15_4_3"/>
<dbReference type="PANTHER" id="PTHR34047:SF10">
    <property type="entry name" value="GROUP II INTRON-ASSOCIATED OPEN READING FRAME"/>
    <property type="match status" value="1"/>
</dbReference>
<dbReference type="CDD" id="cd01651">
    <property type="entry name" value="RT_G2_intron"/>
    <property type="match status" value="1"/>
</dbReference>
<dbReference type="Pfam" id="PF00078">
    <property type="entry name" value="RVT_1"/>
    <property type="match status" value="1"/>
</dbReference>
<dbReference type="InterPro" id="IPR000477">
    <property type="entry name" value="RT_dom"/>
</dbReference>
<dbReference type="eggNOG" id="COG3344">
    <property type="taxonomic scope" value="Bacteria"/>
</dbReference>
<keyword evidence="6" id="KW-1185">Reference proteome</keyword>
<dbReference type="InterPro" id="IPR003615">
    <property type="entry name" value="HNH_nuc"/>
</dbReference>
<dbReference type="PROSITE" id="PS50878">
    <property type="entry name" value="RT_POL"/>
    <property type="match status" value="1"/>
</dbReference>
<evidence type="ECO:0000313" key="3">
    <source>
        <dbReference type="EMBL" id="AFZ06800.1"/>
    </source>
</evidence>
<dbReference type="Gene3D" id="3.30.70.270">
    <property type="match status" value="1"/>
</dbReference>
<dbReference type="EMBL" id="CP003614">
    <property type="protein sequence ID" value="AFZ05858.1"/>
    <property type="molecule type" value="Genomic_DNA"/>
</dbReference>
<dbReference type="Pfam" id="PF13655">
    <property type="entry name" value="RVT_N"/>
    <property type="match status" value="1"/>
</dbReference>
<dbReference type="InterPro" id="IPR051083">
    <property type="entry name" value="GrpII_Intron_Splice-Mob/Def"/>
</dbReference>
<dbReference type="PANTHER" id="PTHR34047">
    <property type="entry name" value="NUCLEAR INTRON MATURASE 1, MITOCHONDRIAL-RELATED"/>
    <property type="match status" value="1"/>
</dbReference>
<dbReference type="CDD" id="cd00085">
    <property type="entry name" value="HNHc"/>
    <property type="match status" value="1"/>
</dbReference>
<organism evidence="2 6">
    <name type="scientific">Phormidium nigroviride PCC 7112</name>
    <dbReference type="NCBI Taxonomy" id="179408"/>
    <lineage>
        <taxon>Bacteria</taxon>
        <taxon>Bacillati</taxon>
        <taxon>Cyanobacteriota</taxon>
        <taxon>Cyanophyceae</taxon>
        <taxon>Oscillatoriophycideae</taxon>
        <taxon>Oscillatoriales</taxon>
        <taxon>Oscillatoriaceae</taxon>
        <taxon>Phormidium</taxon>
    </lineage>
</organism>
<evidence type="ECO:0000313" key="5">
    <source>
        <dbReference type="EMBL" id="AFZ08912.1"/>
    </source>
</evidence>
<dbReference type="Proteomes" id="UP000010478">
    <property type="component" value="Chromosome"/>
</dbReference>
<dbReference type="EMBL" id="CP003614">
    <property type="protein sequence ID" value="AFZ06800.1"/>
    <property type="molecule type" value="Genomic_DNA"/>
</dbReference>
<dbReference type="STRING" id="179408.Osc7112_1325"/>
<dbReference type="Gene3D" id="1.10.30.50">
    <property type="match status" value="1"/>
</dbReference>
<dbReference type="GO" id="GO:0004519">
    <property type="term" value="F:endonuclease activity"/>
    <property type="evidence" value="ECO:0007669"/>
    <property type="project" value="InterPro"/>
</dbReference>
<evidence type="ECO:0000313" key="6">
    <source>
        <dbReference type="Proteomes" id="UP000010478"/>
    </source>
</evidence>
<proteinExistence type="predicted"/>
<evidence type="ECO:0000313" key="2">
    <source>
        <dbReference type="EMBL" id="AFZ05858.1"/>
    </source>
</evidence>
<dbReference type="eggNOG" id="COG1403">
    <property type="taxonomic scope" value="Bacteria"/>
</dbReference>
<protein>
    <submittedName>
        <fullName evidence="2 3">RNA-directed DNA polymerase</fullName>
        <ecNumber evidence="2">2.7.7.49</ecNumber>
    </submittedName>
</protein>
<dbReference type="KEGG" id="oni:Osc7112_4620"/>
<dbReference type="InterPro" id="IPR025960">
    <property type="entry name" value="RVT_N"/>
</dbReference>
<dbReference type="GO" id="GO:0003676">
    <property type="term" value="F:nucleic acid binding"/>
    <property type="evidence" value="ECO:0007669"/>
    <property type="project" value="InterPro"/>
</dbReference>
<dbReference type="InterPro" id="IPR013597">
    <property type="entry name" value="Mat_intron_G2"/>
</dbReference>
<dbReference type="GO" id="GO:0003964">
    <property type="term" value="F:RNA-directed DNA polymerase activity"/>
    <property type="evidence" value="ECO:0007669"/>
    <property type="project" value="UniProtKB-KW"/>
</dbReference>
<dbReference type="InterPro" id="IPR030931">
    <property type="entry name" value="Group_II_RT_mat"/>
</dbReference>
<dbReference type="OrthoDB" id="435986at2"/>
<keyword evidence="2" id="KW-0695">RNA-directed DNA polymerase</keyword>
<dbReference type="RefSeq" id="WP_015175181.1">
    <property type="nucleotide sequence ID" value="NC_019729.1"/>
</dbReference>
<sequence>MKDRVSNDIGTKEPLRTWESINWKLVNRRIKNLRRRIYRATQNGQWNKVRSLMKLMICSYSNLLLSVRRVTQENEGKKTAGIDGQTATTPSERVKLVKEMKDYTLWKAQPARRVYIPKANGKQRPLGIPTVKNRIAQAVIKNALEPSWEARMEGSSYGFRPGRSCHDAIEHSWIRLNKQGNDRWVLDADIKGAFDNISHNFILKTIGEIPGRELIKQWLKAGYVESEIFHETKSGTPQGGIISPLLANIALDGIEQFLSQFKKRQGKNKSPRAPKYGFVRYADDFIITAETKEDIEEIIPSVKELLKTRGLELNEDKTNIVHIEQGFNFLGFNVRHFQESCLVKPQKEKVKLFLREIREWLKTNKHASPEAVIQYLNPRIRGWGNYYKHGVSSEVFSYVDHQIFQAIWKWSLSRHPNKGKKWVAGKYFITVNGRKWNFHAAVEDRNGRKKNLILTKLGDLPITRHVKIKGTASPDDPNLTEYWEKRRTNYGKTYFAKGSKLFNVAQSQSWRCPVCGEHLFNGEKLHTHHKMQVKDGGTNRENNLVHLHLTCHKHVHTGKSSEVLEA</sequence>
<dbReference type="AlphaFoldDB" id="K9VCG6"/>
<reference evidence="2 6" key="1">
    <citation type="submission" date="2012-05" db="EMBL/GenBank/DDBJ databases">
        <title>Finished chromosome of genome of Oscillatoria sp. PCC 7112.</title>
        <authorList>
            <consortium name="US DOE Joint Genome Institute"/>
            <person name="Gugger M."/>
            <person name="Coursin T."/>
            <person name="Rippka R."/>
            <person name="Tandeau De Marsac N."/>
            <person name="Huntemann M."/>
            <person name="Wei C.-L."/>
            <person name="Han J."/>
            <person name="Detter J.C."/>
            <person name="Han C."/>
            <person name="Tapia R."/>
            <person name="Davenport K."/>
            <person name="Daligault H."/>
            <person name="Erkkila T."/>
            <person name="Gu W."/>
            <person name="Munk A.C.C."/>
            <person name="Teshima H."/>
            <person name="Xu Y."/>
            <person name="Chain P."/>
            <person name="Chen A."/>
            <person name="Krypides N."/>
            <person name="Mavromatis K."/>
            <person name="Markowitz V."/>
            <person name="Szeto E."/>
            <person name="Ivanova N."/>
            <person name="Mikhailova N."/>
            <person name="Ovchinnikova G."/>
            <person name="Pagani I."/>
            <person name="Pati A."/>
            <person name="Goodwin L."/>
            <person name="Peters L."/>
            <person name="Pitluck S."/>
            <person name="Woyke T."/>
            <person name="Kerfeld C."/>
        </authorList>
    </citation>
    <scope>NUCLEOTIDE SEQUENCE [LARGE SCALE GENOMIC DNA]</scope>
    <source>
        <strain evidence="2 6">PCC 7112</strain>
    </source>
</reference>
<dbReference type="NCBIfam" id="TIGR04416">
    <property type="entry name" value="group_II_RT_mat"/>
    <property type="match status" value="1"/>
</dbReference>
<name>K9VCG6_9CYAN</name>
<dbReference type="Pfam" id="PF01844">
    <property type="entry name" value="HNH"/>
    <property type="match status" value="1"/>
</dbReference>
<evidence type="ECO:0000313" key="4">
    <source>
        <dbReference type="EMBL" id="AFZ08093.1"/>
    </source>
</evidence>
<feature type="domain" description="Reverse transcriptase" evidence="1">
    <location>
        <begin position="97"/>
        <end position="334"/>
    </location>
</feature>
<dbReference type="InterPro" id="IPR043502">
    <property type="entry name" value="DNA/RNA_pol_sf"/>
</dbReference>
<dbReference type="EMBL" id="CP003614">
    <property type="protein sequence ID" value="AFZ08093.1"/>
    <property type="molecule type" value="Genomic_DNA"/>
</dbReference>
<keyword evidence="2" id="KW-0548">Nucleotidyltransferase</keyword>
<gene>
    <name evidence="2" type="ORF">Osc7112_1325</name>
    <name evidence="3" type="ORF">Osc7112_2354</name>
    <name evidence="4" type="ORF">Osc7112_3747</name>
    <name evidence="5" type="ORF">Osc7112_4620</name>
</gene>
<dbReference type="EMBL" id="CP003614">
    <property type="protein sequence ID" value="AFZ08912.1"/>
    <property type="molecule type" value="Genomic_DNA"/>
</dbReference>
<dbReference type="KEGG" id="oni:Osc7112_2354"/>
<evidence type="ECO:0000259" key="1">
    <source>
        <dbReference type="PROSITE" id="PS50878"/>
    </source>
</evidence>
<dbReference type="EC" id="2.7.7.49" evidence="2"/>
<dbReference type="KEGG" id="oni:Osc7112_1325"/>
<dbReference type="PATRIC" id="fig|179408.3.peg.1607"/>
<dbReference type="InterPro" id="IPR002711">
    <property type="entry name" value="HNH"/>
</dbReference>
<dbReference type="Pfam" id="PF08388">
    <property type="entry name" value="GIIM"/>
    <property type="match status" value="1"/>
</dbReference>
<dbReference type="SUPFAM" id="SSF56672">
    <property type="entry name" value="DNA/RNA polymerases"/>
    <property type="match status" value="1"/>
</dbReference>
<dbReference type="InterPro" id="IPR043128">
    <property type="entry name" value="Rev_trsase/Diguanyl_cyclase"/>
</dbReference>
<keyword evidence="2" id="KW-0808">Transferase</keyword>
<dbReference type="GO" id="GO:0008270">
    <property type="term" value="F:zinc ion binding"/>
    <property type="evidence" value="ECO:0007669"/>
    <property type="project" value="InterPro"/>
</dbReference>
<accession>K9VCG6</accession>